<reference evidence="3" key="1">
    <citation type="journal article" date="2020" name="mSystems">
        <title>Genome- and Community-Level Interaction Insights into Carbon Utilization and Element Cycling Functions of Hydrothermarchaeota in Hydrothermal Sediment.</title>
        <authorList>
            <person name="Zhou Z."/>
            <person name="Liu Y."/>
            <person name="Xu W."/>
            <person name="Pan J."/>
            <person name="Luo Z.H."/>
            <person name="Li M."/>
        </authorList>
    </citation>
    <scope>NUCLEOTIDE SEQUENCE [LARGE SCALE GENOMIC DNA]</scope>
    <source>
        <strain evidence="2">SpSt-618</strain>
        <strain evidence="3">SpSt-657</strain>
    </source>
</reference>
<sequence length="119" mass="13517">MTTVISDPFTATLVMTGAMVLLAVVMYIIVLSIRRARVTQLGNEMYIGGESEDILSLKVPSVLALYWGIVKRSWKKAFDILRDVVHTGILNEWYSYMSIWLGLLLLLSIIAIVTYMYMH</sequence>
<proteinExistence type="predicted"/>
<name>A0A7J3JNR1_9CREN</name>
<evidence type="ECO:0000313" key="3">
    <source>
        <dbReference type="EMBL" id="HGQ17565.1"/>
    </source>
</evidence>
<keyword evidence="1" id="KW-0812">Transmembrane</keyword>
<evidence type="ECO:0000313" key="2">
    <source>
        <dbReference type="EMBL" id="HGN36636.1"/>
    </source>
</evidence>
<dbReference type="EMBL" id="DTBZ01000031">
    <property type="protein sequence ID" value="HGQ17565.1"/>
    <property type="molecule type" value="Genomic_DNA"/>
</dbReference>
<evidence type="ECO:0000256" key="1">
    <source>
        <dbReference type="SAM" id="Phobius"/>
    </source>
</evidence>
<comment type="caution">
    <text evidence="3">The sequence shown here is derived from an EMBL/GenBank/DDBJ whole genome shotgun (WGS) entry which is preliminary data.</text>
</comment>
<feature type="transmembrane region" description="Helical" evidence="1">
    <location>
        <begin position="12"/>
        <end position="33"/>
    </location>
</feature>
<keyword evidence="1" id="KW-0472">Membrane</keyword>
<accession>A0A7J3JNR1</accession>
<organism evidence="3">
    <name type="scientific">Ignisphaera aggregans</name>
    <dbReference type="NCBI Taxonomy" id="334771"/>
    <lineage>
        <taxon>Archaea</taxon>
        <taxon>Thermoproteota</taxon>
        <taxon>Thermoprotei</taxon>
        <taxon>Desulfurococcales</taxon>
        <taxon>Desulfurococcaceae</taxon>
        <taxon>Ignisphaera</taxon>
    </lineage>
</organism>
<dbReference type="AlphaFoldDB" id="A0A7J3JNR1"/>
<gene>
    <name evidence="2" type="ORF">ENT87_03695</name>
    <name evidence="3" type="ORF">ENU30_01090</name>
</gene>
<dbReference type="EMBL" id="DTAI01000107">
    <property type="protein sequence ID" value="HGN36636.1"/>
    <property type="molecule type" value="Genomic_DNA"/>
</dbReference>
<keyword evidence="1" id="KW-1133">Transmembrane helix</keyword>
<evidence type="ECO:0008006" key="4">
    <source>
        <dbReference type="Google" id="ProtNLM"/>
    </source>
</evidence>
<protein>
    <recommendedName>
        <fullName evidence="4">Sodium:proton antiporter</fullName>
    </recommendedName>
</protein>
<feature type="transmembrane region" description="Helical" evidence="1">
    <location>
        <begin position="94"/>
        <end position="118"/>
    </location>
</feature>